<dbReference type="Proteomes" id="UP000030758">
    <property type="component" value="Unassembled WGS sequence"/>
</dbReference>
<accession>A0A085N4L9</accession>
<gene>
    <name evidence="2" type="ORF">M514_23439</name>
</gene>
<dbReference type="Pfam" id="PF26215">
    <property type="entry name" value="HTH_animal"/>
    <property type="match status" value="1"/>
</dbReference>
<feature type="domain" description="Helix-turn-helix" evidence="1">
    <location>
        <begin position="1"/>
        <end position="34"/>
    </location>
</feature>
<proteinExistence type="predicted"/>
<dbReference type="EMBL" id="KL367556">
    <property type="protein sequence ID" value="KFD64415.1"/>
    <property type="molecule type" value="Genomic_DNA"/>
</dbReference>
<reference evidence="2" key="1">
    <citation type="journal article" date="2014" name="Nat. Genet.">
        <title>Genome and transcriptome of the porcine whipworm Trichuris suis.</title>
        <authorList>
            <person name="Jex A.R."/>
            <person name="Nejsum P."/>
            <person name="Schwarz E.M."/>
            <person name="Hu L."/>
            <person name="Young N.D."/>
            <person name="Hall R.S."/>
            <person name="Korhonen P.K."/>
            <person name="Liao S."/>
            <person name="Thamsborg S."/>
            <person name="Xia J."/>
            <person name="Xu P."/>
            <person name="Wang S."/>
            <person name="Scheerlinck J.P."/>
            <person name="Hofmann A."/>
            <person name="Sternberg P.W."/>
            <person name="Wang J."/>
            <person name="Gasser R.B."/>
        </authorList>
    </citation>
    <scope>NUCLEOTIDE SEQUENCE [LARGE SCALE GENOMIC DNA]</scope>
    <source>
        <strain evidence="2">DCEP-RM93F</strain>
    </source>
</reference>
<dbReference type="AlphaFoldDB" id="A0A085N4L9"/>
<evidence type="ECO:0000259" key="1">
    <source>
        <dbReference type="Pfam" id="PF26215"/>
    </source>
</evidence>
<dbReference type="InterPro" id="IPR058912">
    <property type="entry name" value="HTH_animal"/>
</dbReference>
<name>A0A085N4L9_9BILA</name>
<protein>
    <recommendedName>
        <fullName evidence="1">Helix-turn-helix domain-containing protein</fullName>
    </recommendedName>
</protein>
<sequence length="83" mass="9630">MIGRASHLCDQQFLSAELKHIRKALVQNDYPKAPVDTYMERRLQQLQTRAKEKRLQHTIRIATPYCVALSEVAKRVNLVELAK</sequence>
<organism evidence="2">
    <name type="scientific">Trichuris suis</name>
    <name type="common">pig whipworm</name>
    <dbReference type="NCBI Taxonomy" id="68888"/>
    <lineage>
        <taxon>Eukaryota</taxon>
        <taxon>Metazoa</taxon>
        <taxon>Ecdysozoa</taxon>
        <taxon>Nematoda</taxon>
        <taxon>Enoplea</taxon>
        <taxon>Dorylaimia</taxon>
        <taxon>Trichinellida</taxon>
        <taxon>Trichuridae</taxon>
        <taxon>Trichuris</taxon>
    </lineage>
</organism>
<evidence type="ECO:0000313" key="2">
    <source>
        <dbReference type="EMBL" id="KFD64415.1"/>
    </source>
</evidence>